<evidence type="ECO:0000313" key="4">
    <source>
        <dbReference type="EMBL" id="WZP16836.1"/>
    </source>
</evidence>
<dbReference type="EMBL" id="CP151657">
    <property type="protein sequence ID" value="WZP16836.1"/>
    <property type="molecule type" value="Genomic_DNA"/>
</dbReference>
<protein>
    <submittedName>
        <fullName evidence="4">CAP domain-containing protein</fullName>
    </submittedName>
</protein>
<dbReference type="InterPro" id="IPR035940">
    <property type="entry name" value="CAP_sf"/>
</dbReference>
<feature type="domain" description="SLH" evidence="3">
    <location>
        <begin position="393"/>
        <end position="448"/>
    </location>
</feature>
<dbReference type="PANTHER" id="PTHR31157:SF1">
    <property type="entry name" value="SCP DOMAIN-CONTAINING PROTEIN"/>
    <property type="match status" value="1"/>
</dbReference>
<dbReference type="Gene3D" id="3.40.33.10">
    <property type="entry name" value="CAP"/>
    <property type="match status" value="1"/>
</dbReference>
<keyword evidence="2" id="KW-0732">Signal</keyword>
<feature type="signal peptide" evidence="2">
    <location>
        <begin position="1"/>
        <end position="31"/>
    </location>
</feature>
<evidence type="ECO:0000256" key="2">
    <source>
        <dbReference type="SAM" id="SignalP"/>
    </source>
</evidence>
<feature type="domain" description="SLH" evidence="3">
    <location>
        <begin position="258"/>
        <end position="323"/>
    </location>
</feature>
<proteinExistence type="predicted"/>
<dbReference type="CDD" id="cd05379">
    <property type="entry name" value="CAP_bacterial"/>
    <property type="match status" value="1"/>
</dbReference>
<gene>
    <name evidence="4" type="ORF">AAE021_04520</name>
</gene>
<dbReference type="PANTHER" id="PTHR31157">
    <property type="entry name" value="SCP DOMAIN-CONTAINING PROTEIN"/>
    <property type="match status" value="1"/>
</dbReference>
<reference evidence="4 5" key="1">
    <citation type="submission" date="2024-04" db="EMBL/GenBank/DDBJ databases">
        <title>Arthrobacter sp. from Plains bison fecal sample.</title>
        <authorList>
            <person name="Ruzzini A."/>
        </authorList>
    </citation>
    <scope>NUCLEOTIDE SEQUENCE [LARGE SCALE GENOMIC DNA]</scope>
    <source>
        <strain evidence="4 5">EINP1</strain>
    </source>
</reference>
<dbReference type="PROSITE" id="PS51272">
    <property type="entry name" value="SLH"/>
    <property type="match status" value="3"/>
</dbReference>
<dbReference type="InterPro" id="IPR001119">
    <property type="entry name" value="SLH_dom"/>
</dbReference>
<evidence type="ECO:0000256" key="1">
    <source>
        <dbReference type="SAM" id="MobiDB-lite"/>
    </source>
</evidence>
<feature type="region of interest" description="Disordered" evidence="1">
    <location>
        <begin position="54"/>
        <end position="86"/>
    </location>
</feature>
<organism evidence="4 5">
    <name type="scientific">Arthrobacter citreus</name>
    <dbReference type="NCBI Taxonomy" id="1670"/>
    <lineage>
        <taxon>Bacteria</taxon>
        <taxon>Bacillati</taxon>
        <taxon>Actinomycetota</taxon>
        <taxon>Actinomycetes</taxon>
        <taxon>Micrococcales</taxon>
        <taxon>Micrococcaceae</taxon>
        <taxon>Arthrobacter</taxon>
    </lineage>
</organism>
<feature type="chain" id="PRO_5046528420" evidence="2">
    <location>
        <begin position="32"/>
        <end position="448"/>
    </location>
</feature>
<feature type="compositionally biased region" description="Low complexity" evidence="1">
    <location>
        <begin position="71"/>
        <end position="86"/>
    </location>
</feature>
<feature type="domain" description="SLH" evidence="3">
    <location>
        <begin position="324"/>
        <end position="391"/>
    </location>
</feature>
<dbReference type="InterPro" id="IPR014044">
    <property type="entry name" value="CAP_dom"/>
</dbReference>
<dbReference type="Proteomes" id="UP001448858">
    <property type="component" value="Chromosome"/>
</dbReference>
<sequence>MKNNTIFRAAVAVPVSCALILASLVFPSAAAADSRAMLPAVSTVEDIVEDIAEDSTGGFPVMPETPRPDPESLSPEAAEASVAAAAADAAQGVDPATLPEGMSAGAAAAPDASTDAVRSDRFAGQVFDLMNAKRKANGVPALVWNQRIADVSQGWANHLRVTTADPNFDWAGIHRADAGGSLIPPGANWYGEIIAFNFSATQVVDWWMNSPAHRDAMLDPRETHAGVGYVVPTSGPYKGWHLVVSNLAGYPKSTKPPAVSPFSDLTGGQQFLAEMNWMHKQGISTGWAEKNGTRTYRPLQSVSREAMAAFMYRLKGSPKFTAPAKSPFTDVSVSNPYYKEISWLASQKISTGWVQKNKTKVFRPQAPVDRDAMAAFLYRLSGSPKYTPAKKSPFVDVAVSHQFYKEISWLSAKGISTGWPAAQGKAAYKPTQTVARDAMAAFMKRWAS</sequence>
<dbReference type="Pfam" id="PF00188">
    <property type="entry name" value="CAP"/>
    <property type="match status" value="1"/>
</dbReference>
<evidence type="ECO:0000259" key="3">
    <source>
        <dbReference type="PROSITE" id="PS51272"/>
    </source>
</evidence>
<evidence type="ECO:0000313" key="5">
    <source>
        <dbReference type="Proteomes" id="UP001448858"/>
    </source>
</evidence>
<name>A0ABZ2ZYT3_9MICC</name>
<dbReference type="Pfam" id="PF00395">
    <property type="entry name" value="SLH"/>
    <property type="match status" value="1"/>
</dbReference>
<dbReference type="SUPFAM" id="SSF55797">
    <property type="entry name" value="PR-1-like"/>
    <property type="match status" value="1"/>
</dbReference>
<accession>A0ABZ2ZYT3</accession>
<keyword evidence="5" id="KW-1185">Reference proteome</keyword>
<dbReference type="RefSeq" id="WP_342024434.1">
    <property type="nucleotide sequence ID" value="NZ_CP151657.1"/>
</dbReference>